<keyword evidence="4" id="KW-1185">Reference proteome</keyword>
<reference evidence="3 4" key="1">
    <citation type="submission" date="2019-02" db="EMBL/GenBank/DDBJ databases">
        <title>Genomic Encyclopedia of Archaeal and Bacterial Type Strains, Phase II (KMG-II): from individual species to whole genera.</title>
        <authorList>
            <person name="Goeker M."/>
        </authorList>
    </citation>
    <scope>NUCLEOTIDE SEQUENCE [LARGE SCALE GENOMIC DNA]</scope>
    <source>
        <strain evidence="3 4">DSM 21411</strain>
    </source>
</reference>
<proteinExistence type="inferred from homology"/>
<evidence type="ECO:0000313" key="3">
    <source>
        <dbReference type="EMBL" id="RZS98019.1"/>
    </source>
</evidence>
<gene>
    <name evidence="3" type="ORF">BC751_3649</name>
</gene>
<comment type="similarity">
    <text evidence="1">Belongs to the RelE toxin family.</text>
</comment>
<protein>
    <submittedName>
        <fullName evidence="3">mRNA interferase RelE/StbE</fullName>
    </submittedName>
</protein>
<keyword evidence="2" id="KW-1277">Toxin-antitoxin system</keyword>
<dbReference type="OrthoDB" id="9805098at2"/>
<dbReference type="PANTHER" id="PTHR35601:SF1">
    <property type="entry name" value="TOXIN RELE"/>
    <property type="match status" value="1"/>
</dbReference>
<evidence type="ECO:0000313" key="4">
    <source>
        <dbReference type="Proteomes" id="UP000292209"/>
    </source>
</evidence>
<dbReference type="SUPFAM" id="SSF143011">
    <property type="entry name" value="RelE-like"/>
    <property type="match status" value="1"/>
</dbReference>
<dbReference type="InterPro" id="IPR035093">
    <property type="entry name" value="RelE/ParE_toxin_dom_sf"/>
</dbReference>
<comment type="caution">
    <text evidence="3">The sequence shown here is derived from an EMBL/GenBank/DDBJ whole genome shotgun (WGS) entry which is preliminary data.</text>
</comment>
<evidence type="ECO:0000256" key="2">
    <source>
        <dbReference type="ARBA" id="ARBA00022649"/>
    </source>
</evidence>
<dbReference type="EMBL" id="SGXG01000001">
    <property type="protein sequence ID" value="RZS98019.1"/>
    <property type="molecule type" value="Genomic_DNA"/>
</dbReference>
<organism evidence="3 4">
    <name type="scientific">Cecembia calidifontis</name>
    <dbReference type="NCBI Taxonomy" id="1187080"/>
    <lineage>
        <taxon>Bacteria</taxon>
        <taxon>Pseudomonadati</taxon>
        <taxon>Bacteroidota</taxon>
        <taxon>Cytophagia</taxon>
        <taxon>Cytophagales</taxon>
        <taxon>Cyclobacteriaceae</taxon>
        <taxon>Cecembia</taxon>
    </lineage>
</organism>
<dbReference type="Proteomes" id="UP000292209">
    <property type="component" value="Unassembled WGS sequence"/>
</dbReference>
<name>A0A4V2F6Z3_9BACT</name>
<evidence type="ECO:0000256" key="1">
    <source>
        <dbReference type="ARBA" id="ARBA00006226"/>
    </source>
</evidence>
<dbReference type="Pfam" id="PF05016">
    <property type="entry name" value="ParE_toxin"/>
    <property type="match status" value="1"/>
</dbReference>
<dbReference type="RefSeq" id="WP_130276790.1">
    <property type="nucleotide sequence ID" value="NZ_SGXG01000001.1"/>
</dbReference>
<sequence>MYKVRVERKAQKKLAKIPEPYYSNIKTAILDLGNDPRPEGCKKLKGRDGYRVRVADYRIIYEIQDSVLLVDVIDLGHRKDIY</sequence>
<dbReference type="PANTHER" id="PTHR35601">
    <property type="entry name" value="TOXIN RELE"/>
    <property type="match status" value="1"/>
</dbReference>
<accession>A0A4V2F6Z3</accession>
<dbReference type="InterPro" id="IPR007712">
    <property type="entry name" value="RelE/ParE_toxin"/>
</dbReference>
<dbReference type="Gene3D" id="3.30.2310.20">
    <property type="entry name" value="RelE-like"/>
    <property type="match status" value="1"/>
</dbReference>
<dbReference type="AlphaFoldDB" id="A0A4V2F6Z3"/>